<feature type="compositionally biased region" description="Basic and acidic residues" evidence="1">
    <location>
        <begin position="11"/>
        <end position="31"/>
    </location>
</feature>
<accession>A0A1I5GXA5</accession>
<feature type="compositionally biased region" description="Polar residues" evidence="1">
    <location>
        <begin position="1"/>
        <end position="10"/>
    </location>
</feature>
<reference evidence="2 3" key="1">
    <citation type="submission" date="2016-10" db="EMBL/GenBank/DDBJ databases">
        <authorList>
            <person name="de Groot N.N."/>
        </authorList>
    </citation>
    <scope>NUCLEOTIDE SEQUENCE [LARGE SCALE GENOMIC DNA]</scope>
    <source>
        <strain evidence="2 3">DSM 1283</strain>
    </source>
</reference>
<gene>
    <name evidence="2" type="ORF">SAMN04489757_12334</name>
</gene>
<keyword evidence="3" id="KW-1185">Reference proteome</keyword>
<feature type="region of interest" description="Disordered" evidence="1">
    <location>
        <begin position="1"/>
        <end position="52"/>
    </location>
</feature>
<dbReference type="RefSeq" id="WP_091687328.1">
    <property type="nucleotide sequence ID" value="NZ_BAABFM010000007.1"/>
</dbReference>
<feature type="compositionally biased region" description="Polar residues" evidence="1">
    <location>
        <begin position="43"/>
        <end position="52"/>
    </location>
</feature>
<evidence type="ECO:0000256" key="1">
    <source>
        <dbReference type="SAM" id="MobiDB-lite"/>
    </source>
</evidence>
<dbReference type="EMBL" id="FOWD01000023">
    <property type="protein sequence ID" value="SFO40589.1"/>
    <property type="molecule type" value="Genomic_DNA"/>
</dbReference>
<dbReference type="OrthoDB" id="49105at2"/>
<protein>
    <submittedName>
        <fullName evidence="2">Uncharacterized protein</fullName>
    </submittedName>
</protein>
<dbReference type="AlphaFoldDB" id="A0A1I5GXA5"/>
<dbReference type="Proteomes" id="UP000198806">
    <property type="component" value="Unassembled WGS sequence"/>
</dbReference>
<dbReference type="STRING" id="1527.SAMN04489757_12334"/>
<evidence type="ECO:0000313" key="2">
    <source>
        <dbReference type="EMBL" id="SFO40589.1"/>
    </source>
</evidence>
<evidence type="ECO:0000313" key="3">
    <source>
        <dbReference type="Proteomes" id="UP000198806"/>
    </source>
</evidence>
<name>A0A1I5GXA5_9FIRM</name>
<organism evidence="2 3">
    <name type="scientific">Anaerocolumna aminovalerica</name>
    <dbReference type="NCBI Taxonomy" id="1527"/>
    <lineage>
        <taxon>Bacteria</taxon>
        <taxon>Bacillati</taxon>
        <taxon>Bacillota</taxon>
        <taxon>Clostridia</taxon>
        <taxon>Lachnospirales</taxon>
        <taxon>Lachnospiraceae</taxon>
        <taxon>Anaerocolumna</taxon>
    </lineage>
</organism>
<proteinExistence type="predicted"/>
<sequence length="191" mass="21076">MNVNGVLRSTSVERKSSTPKSKEVPTAKEENQSSAAIYEKGDSNTQKASYTQDTATIDRLKADLEKREKQLTDLVKKMLLKQGQTLESTNIYHLLREGKVNIDPETAKQAQNDISENGYWGVEQTSDRLVSFAKALTGGNPEKADEMIAAIQKGFEAAKKAWGGELPEICKKTIDSAIEKLNAWKSPSAKE</sequence>